<gene>
    <name evidence="5" type="primary">plin6</name>
</gene>
<evidence type="ECO:0000313" key="6">
    <source>
        <dbReference type="Proteomes" id="UP000694389"/>
    </source>
</evidence>
<name>A0A8P4GLY4_DICLA</name>
<dbReference type="InterPro" id="IPR004279">
    <property type="entry name" value="Perilipin"/>
</dbReference>
<dbReference type="Pfam" id="PF03036">
    <property type="entry name" value="Perilipin"/>
    <property type="match status" value="1"/>
</dbReference>
<evidence type="ECO:0000256" key="1">
    <source>
        <dbReference type="ARBA" id="ARBA00004502"/>
    </source>
</evidence>
<evidence type="ECO:0000313" key="5">
    <source>
        <dbReference type="Ensembl" id="ENSDLAP00005081943.1"/>
    </source>
</evidence>
<dbReference type="CTD" id="794783"/>
<proteinExistence type="inferred from homology"/>
<dbReference type="GO" id="GO:0005811">
    <property type="term" value="C:lipid droplet"/>
    <property type="evidence" value="ECO:0007669"/>
    <property type="project" value="UniProtKB-SubCell"/>
</dbReference>
<dbReference type="OMA" id="TMRREWE"/>
<keyword evidence="3" id="KW-0551">Lipid droplet</keyword>
<dbReference type="Proteomes" id="UP000694389">
    <property type="component" value="Unassembled WGS sequence"/>
</dbReference>
<dbReference type="AlphaFoldDB" id="A0A8P4GLY4"/>
<reference evidence="5" key="1">
    <citation type="submission" date="2025-08" db="UniProtKB">
        <authorList>
            <consortium name="Ensembl"/>
        </authorList>
    </citation>
    <scope>IDENTIFICATION</scope>
</reference>
<dbReference type="GeneID" id="127362953"/>
<dbReference type="PANTHER" id="PTHR14024:SF48">
    <property type="entry name" value="PERILIPIN 6"/>
    <property type="match status" value="1"/>
</dbReference>
<sequence>MSRRAPSNQLAEFNHKNCATLYEEVTTLASLHHRHRHSAELLHPHSLMGFSEGEMSDHETSAVLRVSRLPLVRSALQSVTLAYSEVKGRYPLLGLMGGVAEVGVRSVSHVAMTRATPLLQSLEPQIEVANSFALVGLDRLEKNFPILNQSTDEVVGHLKDAFFLTLDDVQLWVVDGLDGALDQLERLSDAARAAFQLLQDTQVGRAATSGLDDVLSRLEDATAYYLPLPPTLRREWETRVQEYEDEDEDDEPSLWTRVRSLLLNLSLQLYHRMMKVREQLQIAVRTLGDTADKVGLGQVLELVSELLQNLQSFLVAQLYRAESLRELTLNGIRGQAVMLAELRPVRQITELPVQIQQLLRDLQELSKILLQLVINATPLYTLLQQPSDQQVEDFMNQEDFISDSSSRRSSANSLFLKAMDGRPRRRRSLYSRAGRGPQSPDPPNGRRSSVKETPALEVEGQPIPSDGIVVHRRPSATELLLAPLKQFVSQSQKAFEYLSPNNADNANNTDDTATTDC</sequence>
<keyword evidence="6" id="KW-1185">Reference proteome</keyword>
<evidence type="ECO:0000256" key="2">
    <source>
        <dbReference type="ARBA" id="ARBA00006311"/>
    </source>
</evidence>
<dbReference type="GeneTree" id="ENSGT00950000182920"/>
<reference evidence="5" key="2">
    <citation type="submission" date="2025-09" db="UniProtKB">
        <authorList>
            <consortium name="Ensembl"/>
        </authorList>
    </citation>
    <scope>IDENTIFICATION</scope>
</reference>
<dbReference type="GO" id="GO:0019915">
    <property type="term" value="P:lipid storage"/>
    <property type="evidence" value="ECO:0007669"/>
    <property type="project" value="TreeGrafter"/>
</dbReference>
<accession>A0A8P4GLY4</accession>
<comment type="subcellular location">
    <subcellularLocation>
        <location evidence="1">Lipid droplet</location>
    </subcellularLocation>
</comment>
<dbReference type="RefSeq" id="XP_051255315.1">
    <property type="nucleotide sequence ID" value="XM_051399355.1"/>
</dbReference>
<organism evidence="5 6">
    <name type="scientific">Dicentrarchus labrax</name>
    <name type="common">European seabass</name>
    <name type="synonym">Morone labrax</name>
    <dbReference type="NCBI Taxonomy" id="13489"/>
    <lineage>
        <taxon>Eukaryota</taxon>
        <taxon>Metazoa</taxon>
        <taxon>Chordata</taxon>
        <taxon>Craniata</taxon>
        <taxon>Vertebrata</taxon>
        <taxon>Euteleostomi</taxon>
        <taxon>Actinopterygii</taxon>
        <taxon>Neopterygii</taxon>
        <taxon>Teleostei</taxon>
        <taxon>Neoteleostei</taxon>
        <taxon>Acanthomorphata</taxon>
        <taxon>Eupercaria</taxon>
        <taxon>Moronidae</taxon>
        <taxon>Dicentrarchus</taxon>
    </lineage>
</organism>
<dbReference type="GO" id="GO:0010890">
    <property type="term" value="P:positive regulation of triglyceride storage"/>
    <property type="evidence" value="ECO:0007669"/>
    <property type="project" value="TreeGrafter"/>
</dbReference>
<evidence type="ECO:0000256" key="3">
    <source>
        <dbReference type="ARBA" id="ARBA00022677"/>
    </source>
</evidence>
<evidence type="ECO:0008006" key="7">
    <source>
        <dbReference type="Google" id="ProtNLM"/>
    </source>
</evidence>
<dbReference type="Ensembl" id="ENSDLAT00005081342.1">
    <property type="protein sequence ID" value="ENSDLAP00005081943.1"/>
    <property type="gene ID" value="ENSDLAG00005032236.1"/>
</dbReference>
<dbReference type="GO" id="GO:0005829">
    <property type="term" value="C:cytosol"/>
    <property type="evidence" value="ECO:0007669"/>
    <property type="project" value="TreeGrafter"/>
</dbReference>
<protein>
    <recommendedName>
        <fullName evidence="7">Perilipin 6</fullName>
    </recommendedName>
</protein>
<dbReference type="PANTHER" id="PTHR14024">
    <property type="entry name" value="PERILIPIN"/>
    <property type="match status" value="1"/>
</dbReference>
<feature type="region of interest" description="Disordered" evidence="4">
    <location>
        <begin position="412"/>
        <end position="469"/>
    </location>
</feature>
<comment type="similarity">
    <text evidence="2">Belongs to the perilipin family.</text>
</comment>
<evidence type="ECO:0000256" key="4">
    <source>
        <dbReference type="SAM" id="MobiDB-lite"/>
    </source>
</evidence>
<dbReference type="OrthoDB" id="376826at2759"/>